<gene>
    <name evidence="1" type="ORF">G8E09_19765</name>
</gene>
<dbReference type="RefSeq" id="WP_002072934.1">
    <property type="nucleotide sequence ID" value="NZ_BBTS01000074.1"/>
</dbReference>
<evidence type="ECO:0000313" key="2">
    <source>
        <dbReference type="Proteomes" id="UP000501692"/>
    </source>
</evidence>
<dbReference type="AlphaFoldDB" id="A0A1C2UIT0"/>
<dbReference type="EMBL" id="CP049810">
    <property type="protein sequence ID" value="QIT20053.1"/>
    <property type="molecule type" value="Genomic_DNA"/>
</dbReference>
<accession>A0A1C2UIT0</accession>
<organism evidence="1 2">
    <name type="scientific">Acinetobacter pittii</name>
    <name type="common">Acinetobacter genomosp. 3</name>
    <dbReference type="NCBI Taxonomy" id="48296"/>
    <lineage>
        <taxon>Bacteria</taxon>
        <taxon>Pseudomonadati</taxon>
        <taxon>Pseudomonadota</taxon>
        <taxon>Gammaproteobacteria</taxon>
        <taxon>Moraxellales</taxon>
        <taxon>Moraxellaceae</taxon>
        <taxon>Acinetobacter</taxon>
        <taxon>Acinetobacter calcoaceticus/baumannii complex</taxon>
    </lineage>
</organism>
<sequence>MPYEEFQRLIGKSGLSIKEFAALLDMNANSITNYKKNGKVPTTIAVIAVVISDMKDDGLDFYPIFEKVRAYSDQ</sequence>
<name>A0A1C2UIT0_ACIPI</name>
<dbReference type="Proteomes" id="UP000501692">
    <property type="component" value="Plasmid pA1254_4"/>
</dbReference>
<reference evidence="1 2" key="1">
    <citation type="submission" date="2020-03" db="EMBL/GenBank/DDBJ databases">
        <authorList>
            <person name="Zhang L."/>
            <person name="Han X."/>
            <person name="Chen Y."/>
            <person name="Yu Y."/>
        </authorList>
    </citation>
    <scope>NUCLEOTIDE SEQUENCE [LARGE SCALE GENOMIC DNA]</scope>
    <source>
        <strain evidence="1 2">A1254</strain>
        <plasmid evidence="2">pa1254_4</plasmid>
    </source>
</reference>
<proteinExistence type="predicted"/>
<keyword evidence="1" id="KW-0614">Plasmid</keyword>
<evidence type="ECO:0000313" key="1">
    <source>
        <dbReference type="EMBL" id="QIT20053.1"/>
    </source>
</evidence>
<geneLocation type="plasmid" evidence="2">
    <name>pa1254_4</name>
</geneLocation>
<protein>
    <submittedName>
        <fullName evidence="1">XRE family transcriptional regulator</fullName>
    </submittedName>
</protein>